<keyword evidence="1" id="KW-0472">Membrane</keyword>
<sequence>MATLLKRPSGTRFFALLLIVAAIWLLIIKVLASENFFALDGLSMPQRLLLFFAPIVVVAAAAMAIAGFSRTSQAGEKAAAGGTLAAGPAAATAAAASSKGDLQFTLEIRRFGVTVDRFRQRALLMRLDEAGPKGTVLLSDPKEYEWSYSTRMDQFGKRANNVLGYTLLDWVDYWPIPTVLVGPPCNESDKYASRLGTFLGNADNGSGIGNSFYIRMDDLNTSDGSEVVGKLFKLFDDHPDLPAVFVLALDGAVTRGYSGTPGGKLPEFDTDGNFVPTHPDAVVGLLVTRKDRVDRMIRPYTVETEGIITNEKTQYDVVKLSNFYWQEARAYPKPAMGVNDPTVEYWQQKLPEFYKTEQLKFPTGFKPNPWVPVPWTTWQLKEYDQWPVLANLHRPVRVDLTNGHGVPAKKGEKIDKLRFGWEQALTTLPQGVQPERMFYDTGASTSNLALLVQSLHDNKQHIDLDDPADAFDMQHRIGGDTGVSSTFVQIALATMMGYGDGKANVLVNLRDSTHATIVMVTPPDEASRKAQPQTFSWTPAQ</sequence>
<dbReference type="Proteomes" id="UP000571554">
    <property type="component" value="Unassembled WGS sequence"/>
</dbReference>
<accession>A0A7W9TWM7</accession>
<dbReference type="AlphaFoldDB" id="A0A7W9TWM7"/>
<keyword evidence="1" id="KW-1133">Transmembrane helix</keyword>
<feature type="transmembrane region" description="Helical" evidence="1">
    <location>
        <begin position="48"/>
        <end position="68"/>
    </location>
</feature>
<comment type="caution">
    <text evidence="4">The sequence shown here is derived from an EMBL/GenBank/DDBJ whole genome shotgun (WGS) entry which is preliminary data.</text>
</comment>
<reference evidence="4 5" key="1">
    <citation type="submission" date="2020-08" db="EMBL/GenBank/DDBJ databases">
        <title>Above-ground endophytic microbial communities from plants in different locations in the United States.</title>
        <authorList>
            <person name="Frank C."/>
        </authorList>
    </citation>
    <scope>NUCLEOTIDE SEQUENCE [LARGE SCALE GENOMIC DNA]</scope>
    <source>
        <strain evidence="4 5">WP4_2_2</strain>
    </source>
</reference>
<dbReference type="RefSeq" id="WP_260175124.1">
    <property type="nucleotide sequence ID" value="NZ_JACHBW010000006.1"/>
</dbReference>
<proteinExistence type="predicted"/>
<evidence type="ECO:0000259" key="3">
    <source>
        <dbReference type="Pfam" id="PF20995"/>
    </source>
</evidence>
<dbReference type="Pfam" id="PF11394">
    <property type="entry name" value="Tla3_N"/>
    <property type="match status" value="1"/>
</dbReference>
<feature type="domain" description="Type VI lipase adapter protein Tla3 N-terminal" evidence="2">
    <location>
        <begin position="104"/>
        <end position="262"/>
    </location>
</feature>
<dbReference type="EMBL" id="JACHBW010000006">
    <property type="protein sequence ID" value="MBB6102474.1"/>
    <property type="molecule type" value="Genomic_DNA"/>
</dbReference>
<dbReference type="InterPro" id="IPR021531">
    <property type="entry name" value="Tla3_N"/>
</dbReference>
<name>A0A7W9TWM7_9BURK</name>
<evidence type="ECO:0000259" key="2">
    <source>
        <dbReference type="Pfam" id="PF11394"/>
    </source>
</evidence>
<evidence type="ECO:0000313" key="5">
    <source>
        <dbReference type="Proteomes" id="UP000571554"/>
    </source>
</evidence>
<keyword evidence="5" id="KW-1185">Reference proteome</keyword>
<dbReference type="Pfam" id="PF20995">
    <property type="entry name" value="Tla3_C"/>
    <property type="match status" value="1"/>
</dbReference>
<gene>
    <name evidence="4" type="ORF">F4827_002326</name>
</gene>
<feature type="domain" description="Type VI lipase adapter protein Tla3 C-terminal" evidence="3">
    <location>
        <begin position="389"/>
        <end position="522"/>
    </location>
</feature>
<protein>
    <recommendedName>
        <fullName evidence="6">DUF2875 domain-containing protein</fullName>
    </recommendedName>
</protein>
<evidence type="ECO:0008006" key="6">
    <source>
        <dbReference type="Google" id="ProtNLM"/>
    </source>
</evidence>
<evidence type="ECO:0000313" key="4">
    <source>
        <dbReference type="EMBL" id="MBB6102474.1"/>
    </source>
</evidence>
<keyword evidence="1" id="KW-0812">Transmembrane</keyword>
<dbReference type="InterPro" id="IPR048303">
    <property type="entry name" value="Tla3_C"/>
</dbReference>
<evidence type="ECO:0000256" key="1">
    <source>
        <dbReference type="SAM" id="Phobius"/>
    </source>
</evidence>
<organism evidence="4 5">
    <name type="scientific">Paraburkholderia bannensis</name>
    <dbReference type="NCBI Taxonomy" id="765414"/>
    <lineage>
        <taxon>Bacteria</taxon>
        <taxon>Pseudomonadati</taxon>
        <taxon>Pseudomonadota</taxon>
        <taxon>Betaproteobacteria</taxon>
        <taxon>Burkholderiales</taxon>
        <taxon>Burkholderiaceae</taxon>
        <taxon>Paraburkholderia</taxon>
    </lineage>
</organism>